<dbReference type="Proteomes" id="UP000596742">
    <property type="component" value="Unassembled WGS sequence"/>
</dbReference>
<dbReference type="PANTHER" id="PTHR44444:SF6">
    <property type="entry name" value="LAMININ G DOMAIN-CONTAINING PROTEIN"/>
    <property type="match status" value="1"/>
</dbReference>
<dbReference type="InterPro" id="IPR013320">
    <property type="entry name" value="ConA-like_dom_sf"/>
</dbReference>
<keyword evidence="2" id="KW-1185">Reference proteome</keyword>
<dbReference type="SMART" id="SM00671">
    <property type="entry name" value="SEL1"/>
    <property type="match status" value="7"/>
</dbReference>
<proteinExistence type="predicted"/>
<protein>
    <submittedName>
        <fullName evidence="1">Uncharacterized protein</fullName>
    </submittedName>
</protein>
<gene>
    <name evidence="1" type="ORF">MGAL_10B011603</name>
</gene>
<evidence type="ECO:0000313" key="1">
    <source>
        <dbReference type="EMBL" id="VDI54212.1"/>
    </source>
</evidence>
<dbReference type="InterPro" id="IPR011990">
    <property type="entry name" value="TPR-like_helical_dom_sf"/>
</dbReference>
<name>A0A8B6FRT2_MYTGA</name>
<evidence type="ECO:0000313" key="2">
    <source>
        <dbReference type="Proteomes" id="UP000596742"/>
    </source>
</evidence>
<dbReference type="Pfam" id="PF08238">
    <property type="entry name" value="Sel1"/>
    <property type="match status" value="7"/>
</dbReference>
<dbReference type="OrthoDB" id="272077at2759"/>
<dbReference type="Gene3D" id="2.60.120.200">
    <property type="match status" value="1"/>
</dbReference>
<dbReference type="EMBL" id="UYJE01007377">
    <property type="protein sequence ID" value="VDI54212.1"/>
    <property type="molecule type" value="Genomic_DNA"/>
</dbReference>
<dbReference type="PANTHER" id="PTHR44444">
    <property type="entry name" value="PROTEIN SEL-1 HOMOLOG 3"/>
    <property type="match status" value="1"/>
</dbReference>
<dbReference type="InterPro" id="IPR042756">
    <property type="entry name" value="Sel-1L3"/>
</dbReference>
<dbReference type="Gene3D" id="1.25.40.10">
    <property type="entry name" value="Tetratricopeptide repeat domain"/>
    <property type="match status" value="3"/>
</dbReference>
<organism evidence="1 2">
    <name type="scientific">Mytilus galloprovincialis</name>
    <name type="common">Mediterranean mussel</name>
    <dbReference type="NCBI Taxonomy" id="29158"/>
    <lineage>
        <taxon>Eukaryota</taxon>
        <taxon>Metazoa</taxon>
        <taxon>Spiralia</taxon>
        <taxon>Lophotrochozoa</taxon>
        <taxon>Mollusca</taxon>
        <taxon>Bivalvia</taxon>
        <taxon>Autobranchia</taxon>
        <taxon>Pteriomorphia</taxon>
        <taxon>Mytilida</taxon>
        <taxon>Mytiloidea</taxon>
        <taxon>Mytilidae</taxon>
        <taxon>Mytilinae</taxon>
        <taxon>Mytilus</taxon>
    </lineage>
</organism>
<dbReference type="AlphaFoldDB" id="A0A8B6FRT2"/>
<sequence length="917" mass="105334">MSVIVHKDVWLDQEYVKVINPPSVLTNASNLKVQYSCSGQKIVSVEIEAVIKYDYKDVHSKLFHKSWKCSKGALKTRNIPLQLNEKIVFRPDFINTDLIFIDDDSVIIRAWILNTDILSIAKQNDDGYKRARVKVFYLSSIPPPFSRPQRKVYNSCLSWRYTVLVSLSVLKIKTCPYENEVADFLKYPLSLNGLQYGVYRSVNKYMNNELEYKRVQLVNKPRFTITVWVYILEYCARSLCSIVHRAMWNGSYNTPLIFVTKKGNLHIQVSLTNGETRAAITDITIPRHQWVRLVFVFDRKKWKLTFNYGKEFNQTKSTEFSFDSAVYMDDTEGLFVIGGSDTTPGFSGFIGKLQWYRNKAVESDQIAYPDPHHPMFQLDFVNREIMCQRFKERNQRLFSAYKTKRNTISAEDTCQQFLYRYIQQGNQMEMTNKCLQSDEPIPKYHKHIRRIMKYQAAMKNTFILTDANRMLYEKGVKLMEKGLRSVKAALPILKQSACFGNYDAMFMVSVILNNGIGVKADEIQSQAYLLLAARGQHRLSSLSLGHKHMYGLDGVPVDKEQAYPYLKYVADTTREDKEIYKNTDVYTESIRLTDEDQIKQQTDEDGDIFHWLKFQAKKGVLSAQQNIGRALFWGSQGLKRNIHTALQYLRMSAETEDAQSMYDYGIILLRGHGTSVNETEAMTHIKKSAEKKNPSALNALGWYALNYDRNTTEAVKYFEEAYSLGCPDAAYNLGILHLTGGFPGKTVDADKALAYFNFAGARNQIDAGIQVASLNMKGTSRHRRHIQIGVEWARFIAEKNPALGLVLRKALKAYRNLDLQSSLFYYLMASDAGLEVASFNSAYLCESSQDGMATVIEKDCQWRNYNLSTLREKQFVHAYSLIKMGDFYWYGCGKKQNIEKAAEYYTQAALKGDPHVS</sequence>
<accession>A0A8B6FRT2</accession>
<comment type="caution">
    <text evidence="1">The sequence shown here is derived from an EMBL/GenBank/DDBJ whole genome shotgun (WGS) entry which is preliminary data.</text>
</comment>
<dbReference type="SUPFAM" id="SSF49899">
    <property type="entry name" value="Concanavalin A-like lectins/glucanases"/>
    <property type="match status" value="1"/>
</dbReference>
<dbReference type="Pfam" id="PF13385">
    <property type="entry name" value="Laminin_G_3"/>
    <property type="match status" value="1"/>
</dbReference>
<dbReference type="SUPFAM" id="SSF81901">
    <property type="entry name" value="HCP-like"/>
    <property type="match status" value="3"/>
</dbReference>
<reference evidence="1" key="1">
    <citation type="submission" date="2018-11" db="EMBL/GenBank/DDBJ databases">
        <authorList>
            <person name="Alioto T."/>
            <person name="Alioto T."/>
        </authorList>
    </citation>
    <scope>NUCLEOTIDE SEQUENCE</scope>
</reference>
<dbReference type="InterPro" id="IPR006597">
    <property type="entry name" value="Sel1-like"/>
</dbReference>